<gene>
    <name evidence="3" type="ORF">SAMN02746091_00233</name>
</gene>
<dbReference type="AlphaFoldDB" id="A0A1M4STK8"/>
<evidence type="ECO:0000259" key="2">
    <source>
        <dbReference type="Pfam" id="PF02120"/>
    </source>
</evidence>
<dbReference type="EMBL" id="FQVG01000002">
    <property type="protein sequence ID" value="SHE35570.1"/>
    <property type="molecule type" value="Genomic_DNA"/>
</dbReference>
<proteinExistence type="predicted"/>
<organism evidence="3 4">
    <name type="scientific">Caloramator proteoclasticus DSM 10124</name>
    <dbReference type="NCBI Taxonomy" id="1121262"/>
    <lineage>
        <taxon>Bacteria</taxon>
        <taxon>Bacillati</taxon>
        <taxon>Bacillota</taxon>
        <taxon>Clostridia</taxon>
        <taxon>Eubacteriales</taxon>
        <taxon>Clostridiaceae</taxon>
        <taxon>Caloramator</taxon>
    </lineage>
</organism>
<dbReference type="CDD" id="cd17470">
    <property type="entry name" value="T3SS_Flik_C"/>
    <property type="match status" value="1"/>
</dbReference>
<dbReference type="RefSeq" id="WP_073247655.1">
    <property type="nucleotide sequence ID" value="NZ_FQVG01000002.1"/>
</dbReference>
<reference evidence="4" key="1">
    <citation type="submission" date="2016-11" db="EMBL/GenBank/DDBJ databases">
        <authorList>
            <person name="Varghese N."/>
            <person name="Submissions S."/>
        </authorList>
    </citation>
    <scope>NUCLEOTIDE SEQUENCE [LARGE SCALE GENOMIC DNA]</scope>
    <source>
        <strain evidence="4">DSM 10124</strain>
    </source>
</reference>
<evidence type="ECO:0000313" key="4">
    <source>
        <dbReference type="Proteomes" id="UP000184423"/>
    </source>
</evidence>
<dbReference type="Pfam" id="PF02120">
    <property type="entry name" value="Flg_hook"/>
    <property type="match status" value="1"/>
</dbReference>
<evidence type="ECO:0000313" key="3">
    <source>
        <dbReference type="EMBL" id="SHE35570.1"/>
    </source>
</evidence>
<accession>A0A1M4STK8</accession>
<name>A0A1M4STK8_9CLOT</name>
<evidence type="ECO:0000256" key="1">
    <source>
        <dbReference type="SAM" id="MobiDB-lite"/>
    </source>
</evidence>
<dbReference type="InterPro" id="IPR038610">
    <property type="entry name" value="FliK-like_C_sf"/>
</dbReference>
<feature type="region of interest" description="Disordered" evidence="1">
    <location>
        <begin position="365"/>
        <end position="394"/>
    </location>
</feature>
<dbReference type="Proteomes" id="UP000184423">
    <property type="component" value="Unassembled WGS sequence"/>
</dbReference>
<dbReference type="Gene3D" id="3.30.750.140">
    <property type="match status" value="1"/>
</dbReference>
<keyword evidence="4" id="KW-1185">Reference proteome</keyword>
<protein>
    <submittedName>
        <fullName evidence="3">Hook-length control protein FliK</fullName>
    </submittedName>
</protein>
<feature type="domain" description="Flagellar hook-length control protein-like C-terminal" evidence="2">
    <location>
        <begin position="292"/>
        <end position="369"/>
    </location>
</feature>
<sequence>MKIDKIQASTPNFINSNFSNYEPKELSNFNDLLLNVLNTEIPQINEINLKNDVLDKIKKLLYLMNNSNDNLFEFNNEKLNLNENDYKELSIILFYLQQQTKVKHSDIEINTMETQNKNRLNLTNTEFNPTTFENITLDYRNVKYNNIKDNDIFNNLLINKSEKIQTNNTFLSLNEVRNLINNIVKKEEINPLTQELNIIMPRYSFKIQNDKNMNQLIFDELENNVDILKSLDDQSILVDELPITESQLLNDNNFINTVKVDNKNFIMSNSSFYQIEKINEIFNIVASKIRNIKNEDIYELKINLKPRELGEINIKISYDNGNVNGLIIANNREVANLLKENISYLREQIYNNSYEYKEINLNVQTDNHNNNHNSNKNQNQKKKNHNNKFILEDE</sequence>
<dbReference type="InterPro" id="IPR021136">
    <property type="entry name" value="Flagellar_hook_control-like_C"/>
</dbReference>
<feature type="compositionally biased region" description="Low complexity" evidence="1">
    <location>
        <begin position="367"/>
        <end position="378"/>
    </location>
</feature>